<evidence type="ECO:0000313" key="4">
    <source>
        <dbReference type="EMBL" id="KAJ5350148.1"/>
    </source>
</evidence>
<keyword evidence="5" id="KW-1185">Reference proteome</keyword>
<feature type="transmembrane region" description="Helical" evidence="2">
    <location>
        <begin position="152"/>
        <end position="171"/>
    </location>
</feature>
<organism evidence="4 5">
    <name type="scientific">Penicillium brevicompactum</name>
    <dbReference type="NCBI Taxonomy" id="5074"/>
    <lineage>
        <taxon>Eukaryota</taxon>
        <taxon>Fungi</taxon>
        <taxon>Dikarya</taxon>
        <taxon>Ascomycota</taxon>
        <taxon>Pezizomycotina</taxon>
        <taxon>Eurotiomycetes</taxon>
        <taxon>Eurotiomycetidae</taxon>
        <taxon>Eurotiales</taxon>
        <taxon>Aspergillaceae</taxon>
        <taxon>Penicillium</taxon>
    </lineage>
</organism>
<protein>
    <submittedName>
        <fullName evidence="4">Uncharacterized protein</fullName>
    </submittedName>
</protein>
<feature type="chain" id="PRO_5040883237" evidence="3">
    <location>
        <begin position="22"/>
        <end position="175"/>
    </location>
</feature>
<feature type="compositionally biased region" description="Polar residues" evidence="1">
    <location>
        <begin position="47"/>
        <end position="56"/>
    </location>
</feature>
<accession>A0A9W9QY06</accession>
<dbReference type="AlphaFoldDB" id="A0A9W9QY06"/>
<keyword evidence="2" id="KW-0812">Transmembrane</keyword>
<evidence type="ECO:0000256" key="3">
    <source>
        <dbReference type="SAM" id="SignalP"/>
    </source>
</evidence>
<reference evidence="4" key="1">
    <citation type="submission" date="2022-12" db="EMBL/GenBank/DDBJ databases">
        <authorList>
            <person name="Petersen C."/>
        </authorList>
    </citation>
    <scope>NUCLEOTIDE SEQUENCE</scope>
    <source>
        <strain evidence="4">IBT 35675</strain>
    </source>
</reference>
<reference evidence="4" key="2">
    <citation type="journal article" date="2023" name="IMA Fungus">
        <title>Comparative genomic study of the Penicillium genus elucidates a diverse pangenome and 15 lateral gene transfer events.</title>
        <authorList>
            <person name="Petersen C."/>
            <person name="Sorensen T."/>
            <person name="Nielsen M.R."/>
            <person name="Sondergaard T.E."/>
            <person name="Sorensen J.L."/>
            <person name="Fitzpatrick D.A."/>
            <person name="Frisvad J.C."/>
            <person name="Nielsen K.L."/>
        </authorList>
    </citation>
    <scope>NUCLEOTIDE SEQUENCE</scope>
    <source>
        <strain evidence="4">IBT 35675</strain>
    </source>
</reference>
<keyword evidence="3" id="KW-0732">Signal</keyword>
<name>A0A9W9QY06_PENBR</name>
<feature type="region of interest" description="Disordered" evidence="1">
    <location>
        <begin position="99"/>
        <end position="132"/>
    </location>
</feature>
<feature type="region of interest" description="Disordered" evidence="1">
    <location>
        <begin position="38"/>
        <end position="60"/>
    </location>
</feature>
<gene>
    <name evidence="4" type="ORF">N7541_007875</name>
</gene>
<dbReference type="Proteomes" id="UP001148299">
    <property type="component" value="Unassembled WGS sequence"/>
</dbReference>
<keyword evidence="2" id="KW-0472">Membrane</keyword>
<evidence type="ECO:0000256" key="2">
    <source>
        <dbReference type="SAM" id="Phobius"/>
    </source>
</evidence>
<feature type="compositionally biased region" description="Pro residues" evidence="1">
    <location>
        <begin position="114"/>
        <end position="124"/>
    </location>
</feature>
<dbReference type="EMBL" id="JAPZBR010000006">
    <property type="protein sequence ID" value="KAJ5350148.1"/>
    <property type="molecule type" value="Genomic_DNA"/>
</dbReference>
<comment type="caution">
    <text evidence="4">The sequence shown here is derived from an EMBL/GenBank/DDBJ whole genome shotgun (WGS) entry which is preliminary data.</text>
</comment>
<evidence type="ECO:0000313" key="5">
    <source>
        <dbReference type="Proteomes" id="UP001148299"/>
    </source>
</evidence>
<sequence length="175" mass="19496">MLQLLHLAILALCAFQDIAVASPIKNLPTVAHELPQLPISPPMPNDALSTPSTTPPQHDKRYYYPETLPDEDELEAVLKEQSLREAGFVSAPAQSTQFSLKQKQTQKLHNSPDAEPPIPEPMHPSPQTSPKSAGRAIITYRWEKVPDLWPPFSFFFIASALVCMFTILRGVRSKT</sequence>
<keyword evidence="2" id="KW-1133">Transmembrane helix</keyword>
<feature type="compositionally biased region" description="Polar residues" evidence="1">
    <location>
        <begin position="99"/>
        <end position="109"/>
    </location>
</feature>
<proteinExistence type="predicted"/>
<evidence type="ECO:0000256" key="1">
    <source>
        <dbReference type="SAM" id="MobiDB-lite"/>
    </source>
</evidence>
<feature type="signal peptide" evidence="3">
    <location>
        <begin position="1"/>
        <end position="21"/>
    </location>
</feature>